<dbReference type="Proteomes" id="UP000580250">
    <property type="component" value="Unassembled WGS sequence"/>
</dbReference>
<gene>
    <name evidence="1" type="ORF">MENT_LOCUS45010</name>
</gene>
<sequence>MDQCGKVRQSSRTFLKHKIYFKYFLKFYKIYEKVIMNIYTRPNAYCCCSQWSRNQPQ</sequence>
<dbReference type="EMBL" id="CAJEWN010000924">
    <property type="protein sequence ID" value="CAD2192138.1"/>
    <property type="molecule type" value="Genomic_DNA"/>
</dbReference>
<evidence type="ECO:0000313" key="1">
    <source>
        <dbReference type="EMBL" id="CAD2192138.1"/>
    </source>
</evidence>
<dbReference type="AlphaFoldDB" id="A0A6V7WYM4"/>
<evidence type="ECO:0000313" key="2">
    <source>
        <dbReference type="Proteomes" id="UP000580250"/>
    </source>
</evidence>
<reference evidence="1 2" key="1">
    <citation type="submission" date="2020-08" db="EMBL/GenBank/DDBJ databases">
        <authorList>
            <person name="Koutsovoulos G."/>
            <person name="Danchin GJ E."/>
        </authorList>
    </citation>
    <scope>NUCLEOTIDE SEQUENCE [LARGE SCALE GENOMIC DNA]</scope>
</reference>
<name>A0A6V7WYM4_MELEN</name>
<comment type="caution">
    <text evidence="1">The sequence shown here is derived from an EMBL/GenBank/DDBJ whole genome shotgun (WGS) entry which is preliminary data.</text>
</comment>
<proteinExistence type="predicted"/>
<organism evidence="1 2">
    <name type="scientific">Meloidogyne enterolobii</name>
    <name type="common">Root-knot nematode worm</name>
    <name type="synonym">Meloidogyne mayaguensis</name>
    <dbReference type="NCBI Taxonomy" id="390850"/>
    <lineage>
        <taxon>Eukaryota</taxon>
        <taxon>Metazoa</taxon>
        <taxon>Ecdysozoa</taxon>
        <taxon>Nematoda</taxon>
        <taxon>Chromadorea</taxon>
        <taxon>Rhabditida</taxon>
        <taxon>Tylenchina</taxon>
        <taxon>Tylenchomorpha</taxon>
        <taxon>Tylenchoidea</taxon>
        <taxon>Meloidogynidae</taxon>
        <taxon>Meloidogyninae</taxon>
        <taxon>Meloidogyne</taxon>
    </lineage>
</organism>
<protein>
    <submittedName>
        <fullName evidence="1">Uncharacterized protein</fullName>
    </submittedName>
</protein>
<accession>A0A6V7WYM4</accession>